<dbReference type="InterPro" id="IPR043129">
    <property type="entry name" value="ATPase_NBD"/>
</dbReference>
<dbReference type="RefSeq" id="WP_093393694.1">
    <property type="nucleotide sequence ID" value="NZ_LT629736.1"/>
</dbReference>
<gene>
    <name evidence="1" type="ORF">SAMN05216421_1897</name>
</gene>
<dbReference type="SUPFAM" id="SSF53067">
    <property type="entry name" value="Actin-like ATPase domain"/>
    <property type="match status" value="1"/>
</dbReference>
<proteinExistence type="predicted"/>
<dbReference type="Pfam" id="PF00480">
    <property type="entry name" value="ROK"/>
    <property type="match status" value="1"/>
</dbReference>
<dbReference type="STRING" id="487184.SAMN05216421_1897"/>
<evidence type="ECO:0000313" key="2">
    <source>
        <dbReference type="Proteomes" id="UP000243207"/>
    </source>
</evidence>
<dbReference type="AlphaFoldDB" id="A0A1H1TVB5"/>
<reference evidence="2" key="1">
    <citation type="submission" date="2016-10" db="EMBL/GenBank/DDBJ databases">
        <authorList>
            <person name="Varghese N."/>
            <person name="Submissions S."/>
        </authorList>
    </citation>
    <scope>NUCLEOTIDE SEQUENCE [LARGE SCALE GENOMIC DNA]</scope>
    <source>
        <strain evidence="2">NRRL B-51270</strain>
    </source>
</reference>
<keyword evidence="2" id="KW-1185">Reference proteome</keyword>
<dbReference type="EMBL" id="LT629736">
    <property type="protein sequence ID" value="SDS64148.1"/>
    <property type="molecule type" value="Genomic_DNA"/>
</dbReference>
<keyword evidence="1" id="KW-0808">Transferase</keyword>
<dbReference type="Proteomes" id="UP000243207">
    <property type="component" value="Chromosome I"/>
</dbReference>
<evidence type="ECO:0000313" key="1">
    <source>
        <dbReference type="EMBL" id="SDS64148.1"/>
    </source>
</evidence>
<dbReference type="PANTHER" id="PTHR18964">
    <property type="entry name" value="ROK (REPRESSOR, ORF, KINASE) FAMILY"/>
    <property type="match status" value="1"/>
</dbReference>
<dbReference type="OrthoDB" id="9810372at2"/>
<keyword evidence="1" id="KW-0418">Kinase</keyword>
<dbReference type="Gene3D" id="3.30.420.40">
    <property type="match status" value="2"/>
</dbReference>
<protein>
    <submittedName>
        <fullName evidence="1">Polyphosphate glucokinase</fullName>
    </submittedName>
</protein>
<dbReference type="GO" id="GO:0016301">
    <property type="term" value="F:kinase activity"/>
    <property type="evidence" value="ECO:0007669"/>
    <property type="project" value="UniProtKB-KW"/>
</dbReference>
<organism evidence="1 2">
    <name type="scientific">Halopseudomonas xinjiangensis</name>
    <dbReference type="NCBI Taxonomy" id="487184"/>
    <lineage>
        <taxon>Bacteria</taxon>
        <taxon>Pseudomonadati</taxon>
        <taxon>Pseudomonadota</taxon>
        <taxon>Gammaproteobacteria</taxon>
        <taxon>Pseudomonadales</taxon>
        <taxon>Pseudomonadaceae</taxon>
        <taxon>Halopseudomonas</taxon>
    </lineage>
</organism>
<name>A0A1H1TVB5_9GAMM</name>
<sequence length="235" mass="25438">MPAGILAIDIGGTSVKAAVLDNSGTPQCERVRVPTPRPCPPEIMLELVSGLVTPLPAYDRIAVGFPGAVRDGRVLTAANLGNAPWVDFPLEQQIFELLGCPTHLLNDADMQGFALIDGVGLELVITLGTGFGTAWFRHGELMPHLEIAHHPIRSNLTYDQYLGTDALTRIGKTRWNQRLEYALEVLDRMLRPDRVILAGGNARLVDIALSERMVIKPDATGISGGAALWRSTQSD</sequence>
<dbReference type="InterPro" id="IPR000600">
    <property type="entry name" value="ROK"/>
</dbReference>
<accession>A0A1H1TVB5</accession>